<dbReference type="RefSeq" id="WP_329511901.1">
    <property type="nucleotide sequence ID" value="NZ_JAYWVC010000241.1"/>
</dbReference>
<dbReference type="InterPro" id="IPR052017">
    <property type="entry name" value="TSUP"/>
</dbReference>
<dbReference type="PANTHER" id="PTHR30269:SF0">
    <property type="entry name" value="MEMBRANE TRANSPORTER PROTEIN YFCA-RELATED"/>
    <property type="match status" value="1"/>
</dbReference>
<evidence type="ECO:0000256" key="1">
    <source>
        <dbReference type="ARBA" id="ARBA00004651"/>
    </source>
</evidence>
<dbReference type="Pfam" id="PF01925">
    <property type="entry name" value="TauE"/>
    <property type="match status" value="1"/>
</dbReference>
<comment type="caution">
    <text evidence="9">The sequence shown here is derived from an EMBL/GenBank/DDBJ whole genome shotgun (WGS) entry which is preliminary data.</text>
</comment>
<name>A0ABU7FTU6_9ACTN</name>
<evidence type="ECO:0000256" key="3">
    <source>
        <dbReference type="ARBA" id="ARBA00022448"/>
    </source>
</evidence>
<evidence type="ECO:0000256" key="8">
    <source>
        <dbReference type="RuleBase" id="RU363041"/>
    </source>
</evidence>
<evidence type="ECO:0000256" key="2">
    <source>
        <dbReference type="ARBA" id="ARBA00009142"/>
    </source>
</evidence>
<keyword evidence="5 8" id="KW-0812">Transmembrane</keyword>
<dbReference type="InterPro" id="IPR002781">
    <property type="entry name" value="TM_pro_TauE-like"/>
</dbReference>
<comment type="subcellular location">
    <subcellularLocation>
        <location evidence="1 8">Cell membrane</location>
        <topology evidence="1 8">Multi-pass membrane protein</topology>
    </subcellularLocation>
</comment>
<evidence type="ECO:0000313" key="9">
    <source>
        <dbReference type="EMBL" id="MED7827522.1"/>
    </source>
</evidence>
<evidence type="ECO:0000256" key="5">
    <source>
        <dbReference type="ARBA" id="ARBA00022692"/>
    </source>
</evidence>
<keyword evidence="6 8" id="KW-1133">Transmembrane helix</keyword>
<sequence>QRLVAHPLNFEDPSILRVLVGLAVALVIVQPRISRWIAKRREADGVEGTDHHSITPLLLIFTFLIGIYGGCFTAAQGVLMMAVMGVMLPEPLQRLNGTRNVLSALVNVVAGTVFALIAPINWPVVALLAVGSNLGGQLGAQVGLKLKPAALRGVIVMVGVGAMVQLVTK</sequence>
<gene>
    <name evidence="9" type="ORF">VXC91_37905</name>
</gene>
<dbReference type="PANTHER" id="PTHR30269">
    <property type="entry name" value="TRANSMEMBRANE PROTEIN YFCA"/>
    <property type="match status" value="1"/>
</dbReference>
<comment type="similarity">
    <text evidence="2 8">Belongs to the 4-toluene sulfonate uptake permease (TSUP) (TC 2.A.102) family.</text>
</comment>
<keyword evidence="3" id="KW-0813">Transport</keyword>
<feature type="transmembrane region" description="Helical" evidence="8">
    <location>
        <begin position="104"/>
        <end position="128"/>
    </location>
</feature>
<protein>
    <recommendedName>
        <fullName evidence="8">Probable membrane transporter protein</fullName>
    </recommendedName>
</protein>
<reference evidence="9" key="1">
    <citation type="submission" date="2024-01" db="EMBL/GenBank/DDBJ databases">
        <title>First draft genome sequence data of TA4-1, the type strain of Gram-positive actinobacterium Streptomyces chiangmaiensis.</title>
        <authorList>
            <person name="Yasawong M."/>
            <person name="Nantapong N."/>
        </authorList>
    </citation>
    <scope>NUCLEOTIDE SEQUENCE</scope>
    <source>
        <strain evidence="9">TA4-1</strain>
    </source>
</reference>
<dbReference type="Proteomes" id="UP001333996">
    <property type="component" value="Unassembled WGS sequence"/>
</dbReference>
<evidence type="ECO:0000313" key="10">
    <source>
        <dbReference type="Proteomes" id="UP001333996"/>
    </source>
</evidence>
<keyword evidence="4 8" id="KW-1003">Cell membrane</keyword>
<evidence type="ECO:0000256" key="4">
    <source>
        <dbReference type="ARBA" id="ARBA00022475"/>
    </source>
</evidence>
<feature type="transmembrane region" description="Helical" evidence="8">
    <location>
        <begin position="149"/>
        <end position="168"/>
    </location>
</feature>
<dbReference type="EMBL" id="JAYWVC010000241">
    <property type="protein sequence ID" value="MED7827522.1"/>
    <property type="molecule type" value="Genomic_DNA"/>
</dbReference>
<proteinExistence type="inferred from homology"/>
<evidence type="ECO:0000256" key="6">
    <source>
        <dbReference type="ARBA" id="ARBA00022989"/>
    </source>
</evidence>
<evidence type="ECO:0000256" key="7">
    <source>
        <dbReference type="ARBA" id="ARBA00023136"/>
    </source>
</evidence>
<feature type="transmembrane region" description="Helical" evidence="8">
    <location>
        <begin position="15"/>
        <end position="33"/>
    </location>
</feature>
<accession>A0ABU7FTU6</accession>
<keyword evidence="10" id="KW-1185">Reference proteome</keyword>
<organism evidence="9 10">
    <name type="scientific">Streptomyces chiangmaiensis</name>
    <dbReference type="NCBI Taxonomy" id="766497"/>
    <lineage>
        <taxon>Bacteria</taxon>
        <taxon>Bacillati</taxon>
        <taxon>Actinomycetota</taxon>
        <taxon>Actinomycetes</taxon>
        <taxon>Kitasatosporales</taxon>
        <taxon>Streptomycetaceae</taxon>
        <taxon>Streptomyces</taxon>
    </lineage>
</organism>
<feature type="non-terminal residue" evidence="9">
    <location>
        <position position="1"/>
    </location>
</feature>
<feature type="transmembrane region" description="Helical" evidence="8">
    <location>
        <begin position="54"/>
        <end position="84"/>
    </location>
</feature>
<keyword evidence="7 8" id="KW-0472">Membrane</keyword>